<accession>A0A150IQ98</accession>
<proteinExistence type="predicted"/>
<evidence type="ECO:0000313" key="1">
    <source>
        <dbReference type="EMBL" id="KYC47130.1"/>
    </source>
</evidence>
<protein>
    <submittedName>
        <fullName evidence="1">Uncharacterized protein</fullName>
    </submittedName>
</protein>
<gene>
    <name evidence="1" type="ORF">AMQ74_01711</name>
</gene>
<dbReference type="EMBL" id="LNGD01000167">
    <property type="protein sequence ID" value="KYC47130.1"/>
    <property type="molecule type" value="Genomic_DNA"/>
</dbReference>
<evidence type="ECO:0000313" key="2">
    <source>
        <dbReference type="Proteomes" id="UP000075578"/>
    </source>
</evidence>
<sequence length="188" mass="21876">MKNSFIIFSLIILLESCTTIDEIIFSAKKAQGYNKKLDNMLIIVDDNESTPLSNKLGDEIGLALRSVHIPYYIISASFNENNLDAMTNAAIERRLNYVIYLKSIIETSEMVLNFYSWQNNWSVIKSRKHQSIFNITIVDVEYKTVIWKAQVVIDGVFKDHLLEEFRHDFLRTLFDYNLLELLESDLPN</sequence>
<dbReference type="Proteomes" id="UP000075578">
    <property type="component" value="Unassembled WGS sequence"/>
</dbReference>
<dbReference type="AlphaFoldDB" id="A0A150IQ98"/>
<reference evidence="1 2" key="1">
    <citation type="journal article" date="2016" name="ISME J.">
        <title>Chasing the elusive Euryarchaeota class WSA2: genomes reveal a uniquely fastidious methyl-reducing methanogen.</title>
        <authorList>
            <person name="Nobu M.K."/>
            <person name="Narihiro T."/>
            <person name="Kuroda K."/>
            <person name="Mei R."/>
            <person name="Liu W.T."/>
        </authorList>
    </citation>
    <scope>NUCLEOTIDE SEQUENCE [LARGE SCALE GENOMIC DNA]</scope>
    <source>
        <strain evidence="1">U1lsi0528_Bin089</strain>
    </source>
</reference>
<name>A0A150IQ98_9EURY</name>
<comment type="caution">
    <text evidence="1">The sequence shown here is derived from an EMBL/GenBank/DDBJ whole genome shotgun (WGS) entry which is preliminary data.</text>
</comment>
<organism evidence="1 2">
    <name type="scientific">Candidatus Methanofastidiosum methylothiophilum</name>
    <dbReference type="NCBI Taxonomy" id="1705564"/>
    <lineage>
        <taxon>Archaea</taxon>
        <taxon>Methanobacteriati</taxon>
        <taxon>Methanobacteriota</taxon>
        <taxon>Stenosarchaea group</taxon>
        <taxon>Candidatus Methanofastidiosia</taxon>
        <taxon>Candidatus Methanofastidiosales</taxon>
        <taxon>Candidatus Methanofastidiosaceae</taxon>
        <taxon>Candidatus Methanofastidiosum</taxon>
    </lineage>
</organism>